<dbReference type="InterPro" id="IPR036582">
    <property type="entry name" value="Mao_N_sf"/>
</dbReference>
<comment type="caution">
    <text evidence="2">The sequence shown here is derived from an EMBL/GenBank/DDBJ whole genome shotgun (WGS) entry which is preliminary data.</text>
</comment>
<dbReference type="InterPro" id="IPR011045">
    <property type="entry name" value="N2O_reductase_N"/>
</dbReference>
<dbReference type="EMBL" id="QOUX01000020">
    <property type="protein sequence ID" value="RXJ02961.1"/>
    <property type="molecule type" value="Genomic_DNA"/>
</dbReference>
<gene>
    <name evidence="2" type="ORF">DS745_05095</name>
</gene>
<dbReference type="OrthoDB" id="9770071at2"/>
<dbReference type="Proteomes" id="UP000290649">
    <property type="component" value="Unassembled WGS sequence"/>
</dbReference>
<dbReference type="PANTHER" id="PTHR47197">
    <property type="entry name" value="PROTEIN NIRF"/>
    <property type="match status" value="1"/>
</dbReference>
<organism evidence="2 3">
    <name type="scientific">Anaerobacillus alkaliphilus</name>
    <dbReference type="NCBI Taxonomy" id="1548597"/>
    <lineage>
        <taxon>Bacteria</taxon>
        <taxon>Bacillati</taxon>
        <taxon>Bacillota</taxon>
        <taxon>Bacilli</taxon>
        <taxon>Bacillales</taxon>
        <taxon>Bacillaceae</taxon>
        <taxon>Anaerobacillus</taxon>
    </lineage>
</organism>
<feature type="domain" description="Copper amine oxidase-like N-terminal" evidence="1">
    <location>
        <begin position="389"/>
        <end position="483"/>
    </location>
</feature>
<evidence type="ECO:0000313" key="2">
    <source>
        <dbReference type="EMBL" id="RXJ02961.1"/>
    </source>
</evidence>
<name>A0A4Q0VVL6_9BACI</name>
<keyword evidence="3" id="KW-1185">Reference proteome</keyword>
<dbReference type="InterPro" id="IPR051200">
    <property type="entry name" value="Host-pathogen_enzymatic-act"/>
</dbReference>
<dbReference type="InterPro" id="IPR012854">
    <property type="entry name" value="Cu_amine_oxidase-like_N"/>
</dbReference>
<dbReference type="AlphaFoldDB" id="A0A4Q0VVL6"/>
<dbReference type="InterPro" id="IPR015943">
    <property type="entry name" value="WD40/YVTN_repeat-like_dom_sf"/>
</dbReference>
<dbReference type="SUPFAM" id="SSF55383">
    <property type="entry name" value="Copper amine oxidase, domain N"/>
    <property type="match status" value="1"/>
</dbReference>
<dbReference type="RefSeq" id="WP_129077197.1">
    <property type="nucleotide sequence ID" value="NZ_QOUX01000020.1"/>
</dbReference>
<evidence type="ECO:0000313" key="3">
    <source>
        <dbReference type="Proteomes" id="UP000290649"/>
    </source>
</evidence>
<dbReference type="Pfam" id="PF10282">
    <property type="entry name" value="Lactonase"/>
    <property type="match status" value="1"/>
</dbReference>
<dbReference type="Pfam" id="PF07833">
    <property type="entry name" value="Cu_amine_oxidN1"/>
    <property type="match status" value="1"/>
</dbReference>
<sequence length="483" mass="51987">MKVKKWFASLLVFILVAGFGFPLVGAAAEAKYEVWLADQGTQTIHIYDQTHKEIDTIDFKNIGTKPHMLVFDEQGDYAYVANMGTGTVSVIRASDRKVLATLETAPGAHAALPSPDGKTVLVANTPSQSISKIVVDKENEKFTVERTIDLTKLKELSNDKEFPNRNPICIFFTPDGKKAYVTIGGGGLVILDAETLEVVQAFGKSIFGAHGCGLIVSPDGKEMYATSGSTTSGHYYSFDIATDSLTHKASSEGLDTHGVAFTPDGSQLWLVNRVSDDVTIMDVKTKKIVDKIDYVGDAPDLISFSPDGKYAYISLRGPEPATGTHNMAGNTPGLAIIDVEKKKLKEIIPINTKGTDPHGLDVRVISAPEVAPKIVTVKNVSKEIVVGKKTIKLPVAVNKSANGEALVSARAVTEALGGSVYWNAKERAFVLQANNQFVKFTIGSDTAVVNGRTHKLQNKVSVVNGHSQVPASFLFELFGYTVK</sequence>
<evidence type="ECO:0000259" key="1">
    <source>
        <dbReference type="Pfam" id="PF07833"/>
    </source>
</evidence>
<dbReference type="PANTHER" id="PTHR47197:SF3">
    <property type="entry name" value="DIHYDRO-HEME D1 DEHYDROGENASE"/>
    <property type="match status" value="1"/>
</dbReference>
<proteinExistence type="predicted"/>
<accession>A0A4Q0VVL6</accession>
<dbReference type="InterPro" id="IPR019405">
    <property type="entry name" value="Lactonase_7-beta_prop"/>
</dbReference>
<dbReference type="SUPFAM" id="SSF50974">
    <property type="entry name" value="Nitrous oxide reductase, N-terminal domain"/>
    <property type="match status" value="1"/>
</dbReference>
<reference evidence="2 3" key="1">
    <citation type="journal article" date="2019" name="Int. J. Syst. Evol. Microbiol.">
        <title>Anaerobacillus alkaliphilus sp. nov., a novel alkaliphilic and moderately halophilic bacterium.</title>
        <authorList>
            <person name="Borsodi A.K."/>
            <person name="Aszalos J.M."/>
            <person name="Bihari P."/>
            <person name="Nagy I."/>
            <person name="Schumann P."/>
            <person name="Sproer C."/>
            <person name="Kovacs A.L."/>
            <person name="Boka K."/>
            <person name="Dobosy P."/>
            <person name="Ovari M."/>
            <person name="Szili-Kovacs T."/>
            <person name="Toth E."/>
        </authorList>
    </citation>
    <scope>NUCLEOTIDE SEQUENCE [LARGE SCALE GENOMIC DNA]</scope>
    <source>
        <strain evidence="2 3">B16-10</strain>
    </source>
</reference>
<dbReference type="Gene3D" id="2.130.10.10">
    <property type="entry name" value="YVTN repeat-like/Quinoprotein amine dehydrogenase"/>
    <property type="match status" value="2"/>
</dbReference>
<protein>
    <recommendedName>
        <fullName evidence="1">Copper amine oxidase-like N-terminal domain-containing protein</fullName>
    </recommendedName>
</protein>
<dbReference type="Gene3D" id="3.30.457.10">
    <property type="entry name" value="Copper amine oxidase-like, N-terminal domain"/>
    <property type="match status" value="1"/>
</dbReference>